<evidence type="ECO:0000256" key="2">
    <source>
        <dbReference type="ARBA" id="ARBA00022692"/>
    </source>
</evidence>
<comment type="subcellular location">
    <subcellularLocation>
        <location evidence="1">Membrane</location>
        <topology evidence="1">Multi-pass membrane protein</topology>
    </subcellularLocation>
</comment>
<sequence>MDIVLLVARIVFAFMFLGSGLNHFKHTEAMTGYAQFKKVPLPKLSVQLSGLVCILGGLSVILGVWADMGALALAILLVAMAVKMHDFWNADEASKQVEMIGFLKNISMAGGALFIFAIAAQADAKYGPTIVDSLLSIKP</sequence>
<evidence type="ECO:0000256" key="3">
    <source>
        <dbReference type="ARBA" id="ARBA00022989"/>
    </source>
</evidence>
<keyword evidence="2 5" id="KW-0812">Transmembrane</keyword>
<protein>
    <submittedName>
        <fullName evidence="6">Unannotated protein</fullName>
    </submittedName>
</protein>
<dbReference type="InterPro" id="IPR032808">
    <property type="entry name" value="DoxX"/>
</dbReference>
<evidence type="ECO:0000256" key="5">
    <source>
        <dbReference type="SAM" id="Phobius"/>
    </source>
</evidence>
<evidence type="ECO:0000256" key="4">
    <source>
        <dbReference type="ARBA" id="ARBA00023136"/>
    </source>
</evidence>
<organism evidence="6">
    <name type="scientific">freshwater metagenome</name>
    <dbReference type="NCBI Taxonomy" id="449393"/>
    <lineage>
        <taxon>unclassified sequences</taxon>
        <taxon>metagenomes</taxon>
        <taxon>ecological metagenomes</taxon>
    </lineage>
</organism>
<dbReference type="AlphaFoldDB" id="A0A6J6I5Q4"/>
<feature type="transmembrane region" description="Helical" evidence="5">
    <location>
        <begin position="71"/>
        <end position="90"/>
    </location>
</feature>
<dbReference type="GO" id="GO:0016020">
    <property type="term" value="C:membrane"/>
    <property type="evidence" value="ECO:0007669"/>
    <property type="project" value="UniProtKB-SubCell"/>
</dbReference>
<evidence type="ECO:0000313" key="6">
    <source>
        <dbReference type="EMBL" id="CAB4619807.1"/>
    </source>
</evidence>
<gene>
    <name evidence="6" type="ORF">UFOPK1874_00960</name>
</gene>
<proteinExistence type="predicted"/>
<keyword evidence="3 5" id="KW-1133">Transmembrane helix</keyword>
<feature type="transmembrane region" description="Helical" evidence="5">
    <location>
        <begin position="6"/>
        <end position="24"/>
    </location>
</feature>
<reference evidence="6" key="1">
    <citation type="submission" date="2020-05" db="EMBL/GenBank/DDBJ databases">
        <authorList>
            <person name="Chiriac C."/>
            <person name="Salcher M."/>
            <person name="Ghai R."/>
            <person name="Kavagutti S V."/>
        </authorList>
    </citation>
    <scope>NUCLEOTIDE SEQUENCE</scope>
</reference>
<dbReference type="Pfam" id="PF07681">
    <property type="entry name" value="DoxX"/>
    <property type="match status" value="1"/>
</dbReference>
<feature type="transmembrane region" description="Helical" evidence="5">
    <location>
        <begin position="102"/>
        <end position="122"/>
    </location>
</feature>
<feature type="transmembrane region" description="Helical" evidence="5">
    <location>
        <begin position="44"/>
        <end position="65"/>
    </location>
</feature>
<dbReference type="EMBL" id="CAEZUX010000121">
    <property type="protein sequence ID" value="CAB4619807.1"/>
    <property type="molecule type" value="Genomic_DNA"/>
</dbReference>
<accession>A0A6J6I5Q4</accession>
<name>A0A6J6I5Q4_9ZZZZ</name>
<keyword evidence="4 5" id="KW-0472">Membrane</keyword>
<evidence type="ECO:0000256" key="1">
    <source>
        <dbReference type="ARBA" id="ARBA00004141"/>
    </source>
</evidence>